<comment type="caution">
    <text evidence="1">The sequence shown here is derived from an EMBL/GenBank/DDBJ whole genome shotgun (WGS) entry which is preliminary data.</text>
</comment>
<dbReference type="Proteomes" id="UP001293718">
    <property type="component" value="Unassembled WGS sequence"/>
</dbReference>
<gene>
    <name evidence="1" type="ORF">SM757_13545</name>
</gene>
<evidence type="ECO:0000313" key="2">
    <source>
        <dbReference type="Proteomes" id="UP001293718"/>
    </source>
</evidence>
<evidence type="ECO:0000313" key="1">
    <source>
        <dbReference type="EMBL" id="MDZ5457598.1"/>
    </source>
</evidence>
<proteinExistence type="predicted"/>
<organism evidence="1 2">
    <name type="scientific">Azohydromonas lata</name>
    <dbReference type="NCBI Taxonomy" id="45677"/>
    <lineage>
        <taxon>Bacteria</taxon>
        <taxon>Pseudomonadati</taxon>
        <taxon>Pseudomonadota</taxon>
        <taxon>Betaproteobacteria</taxon>
        <taxon>Burkholderiales</taxon>
        <taxon>Sphaerotilaceae</taxon>
        <taxon>Azohydromonas</taxon>
    </lineage>
</organism>
<name>A0ABU5IF60_9BURK</name>
<accession>A0ABU5IF60</accession>
<sequence length="118" mass="12248">MSHSSSGAILVTTVDRGAALLPALARLQPGLQWQLYTSVAPAVFKACGGGFDTVVVDGDHAGDGFEQWLLQIARCVPSTRLLVLARDPRDARHAAVAACGWLRLVGSGTLQDALGAPA</sequence>
<reference evidence="1 2" key="1">
    <citation type="submission" date="2023-11" db="EMBL/GenBank/DDBJ databases">
        <title>Draft genome of Azohydromonas lata strain H1 (DSM1123), a polyhydroxyalkanoate producer.</title>
        <authorList>
            <person name="Traversa D."/>
            <person name="D'Addabbo P."/>
            <person name="Pazzani C."/>
            <person name="Manzari C."/>
            <person name="Chiara M."/>
            <person name="Scrascia M."/>
        </authorList>
    </citation>
    <scope>NUCLEOTIDE SEQUENCE [LARGE SCALE GENOMIC DNA]</scope>
    <source>
        <strain evidence="1 2">H1</strain>
    </source>
</reference>
<dbReference type="EMBL" id="JAXOJX010000020">
    <property type="protein sequence ID" value="MDZ5457598.1"/>
    <property type="molecule type" value="Genomic_DNA"/>
</dbReference>
<dbReference type="RefSeq" id="WP_322465877.1">
    <property type="nucleotide sequence ID" value="NZ_JAXOJX010000020.1"/>
</dbReference>
<keyword evidence="2" id="KW-1185">Reference proteome</keyword>
<protein>
    <submittedName>
        <fullName evidence="1">Uncharacterized protein</fullName>
    </submittedName>
</protein>